<dbReference type="Gene3D" id="6.20.200.20">
    <property type="match status" value="1"/>
</dbReference>
<dbReference type="PANTHER" id="PTHR46303">
    <property type="entry name" value="VWFC DOMAIN-CONTAINING PROTEIN"/>
    <property type="match status" value="1"/>
</dbReference>
<dbReference type="SUPFAM" id="SSF57603">
    <property type="entry name" value="FnI-like domain"/>
    <property type="match status" value="2"/>
</dbReference>
<feature type="domain" description="VWFC" evidence="2">
    <location>
        <begin position="238"/>
        <end position="305"/>
    </location>
</feature>
<proteinExistence type="predicted"/>
<accession>A0AAD5KYM2</accession>
<organism evidence="3 4">
    <name type="scientific">Daphnia sinensis</name>
    <dbReference type="NCBI Taxonomy" id="1820382"/>
    <lineage>
        <taxon>Eukaryota</taxon>
        <taxon>Metazoa</taxon>
        <taxon>Ecdysozoa</taxon>
        <taxon>Arthropoda</taxon>
        <taxon>Crustacea</taxon>
        <taxon>Branchiopoda</taxon>
        <taxon>Diplostraca</taxon>
        <taxon>Cladocera</taxon>
        <taxon>Anomopoda</taxon>
        <taxon>Daphniidae</taxon>
        <taxon>Daphnia</taxon>
        <taxon>Daphnia similis group</taxon>
    </lineage>
</organism>
<gene>
    <name evidence="3" type="ORF">GHT06_020794</name>
</gene>
<dbReference type="PROSITE" id="PS01208">
    <property type="entry name" value="VWFC_1"/>
    <property type="match status" value="1"/>
</dbReference>
<dbReference type="Proteomes" id="UP000820818">
    <property type="component" value="Linkage Group LG9"/>
</dbReference>
<dbReference type="EMBL" id="WJBH02000009">
    <property type="protein sequence ID" value="KAI9552910.1"/>
    <property type="molecule type" value="Genomic_DNA"/>
</dbReference>
<feature type="domain" description="VWFC" evidence="2">
    <location>
        <begin position="35"/>
        <end position="101"/>
    </location>
</feature>
<dbReference type="GO" id="GO:0005615">
    <property type="term" value="C:extracellular space"/>
    <property type="evidence" value="ECO:0007669"/>
    <property type="project" value="TreeGrafter"/>
</dbReference>
<dbReference type="PROSITE" id="PS50184">
    <property type="entry name" value="VWFC_2"/>
    <property type="match status" value="3"/>
</dbReference>
<dbReference type="GO" id="GO:0036122">
    <property type="term" value="F:BMP binding"/>
    <property type="evidence" value="ECO:0007669"/>
    <property type="project" value="TreeGrafter"/>
</dbReference>
<feature type="domain" description="VWFC" evidence="2">
    <location>
        <begin position="143"/>
        <end position="210"/>
    </location>
</feature>
<evidence type="ECO:0000259" key="2">
    <source>
        <dbReference type="PROSITE" id="PS50184"/>
    </source>
</evidence>
<sequence length="502" mass="54853">MIFLSCFNCCWAFPCSLLDGTSLGLAMGADTSTATTCTFTSRNYAVGDVWYPRLGQRGALHCVACICQEGGKINCTIHECGGEECSSPESAATNECCIHCAKEAKSSTLTAASTRPASLYPDEIPVSSFSSSDLSGSSTSSGVTCLHNGNVYRHKERFTSSNVGLKPEHPDQCVQCSCEGGMVMCQLKDCPKADCEKPIRTKDDCCPVCPDPAGRVDEMDNSPVIIQQQTDGINGKMEDCISGGRYYLHGTTWHPVMGPFGPMDCVNCKCKSGRIECQRLECPSRPALGCERPVKVAGRCCPVCPLYEGDIQGPVTPLLSSSPITGTRSNIQGTSGIDSSSRIRTSNRPLLPHSSSSLIKSSTHHANFTLCLPKEYDVVVYRAQGGGNASEFIQYIFQQVVNGYAIEHHLWMLQPTVTTYKVQDLTKDQSEALRQRFRFVLLGATATKHVKRFTKREKKLKPKCLPNSGCPKKIRRLERNLVLQEVTSRRACLPIEVEANTR</sequence>
<dbReference type="GO" id="GO:0030154">
    <property type="term" value="P:cell differentiation"/>
    <property type="evidence" value="ECO:0007669"/>
    <property type="project" value="TreeGrafter"/>
</dbReference>
<evidence type="ECO:0000313" key="4">
    <source>
        <dbReference type="Proteomes" id="UP000820818"/>
    </source>
</evidence>
<dbReference type="Pfam" id="PF00093">
    <property type="entry name" value="VWC"/>
    <property type="match status" value="1"/>
</dbReference>
<name>A0AAD5KYM2_9CRUS</name>
<dbReference type="AlphaFoldDB" id="A0AAD5KYM2"/>
<dbReference type="InterPro" id="IPR045717">
    <property type="entry name" value="CHRDL1/2"/>
</dbReference>
<keyword evidence="4" id="KW-1185">Reference proteome</keyword>
<protein>
    <recommendedName>
        <fullName evidence="2">VWFC domain-containing protein</fullName>
    </recommendedName>
</protein>
<feature type="compositionally biased region" description="Polar residues" evidence="1">
    <location>
        <begin position="322"/>
        <end position="348"/>
    </location>
</feature>
<comment type="caution">
    <text evidence="3">The sequence shown here is derived from an EMBL/GenBank/DDBJ whole genome shotgun (WGS) entry which is preliminary data.</text>
</comment>
<dbReference type="InterPro" id="IPR001007">
    <property type="entry name" value="VWF_dom"/>
</dbReference>
<evidence type="ECO:0000313" key="3">
    <source>
        <dbReference type="EMBL" id="KAI9552910.1"/>
    </source>
</evidence>
<dbReference type="Pfam" id="PF23334">
    <property type="entry name" value="VWC2L_2nd"/>
    <property type="match status" value="1"/>
</dbReference>
<dbReference type="SMART" id="SM00214">
    <property type="entry name" value="VWC"/>
    <property type="match status" value="3"/>
</dbReference>
<dbReference type="Gene3D" id="2.10.70.10">
    <property type="entry name" value="Complement Module, domain 1"/>
    <property type="match status" value="1"/>
</dbReference>
<feature type="region of interest" description="Disordered" evidence="1">
    <location>
        <begin position="322"/>
        <end position="357"/>
    </location>
</feature>
<dbReference type="GO" id="GO:0030514">
    <property type="term" value="P:negative regulation of BMP signaling pathway"/>
    <property type="evidence" value="ECO:0007669"/>
    <property type="project" value="TreeGrafter"/>
</dbReference>
<reference evidence="3 4" key="1">
    <citation type="submission" date="2022-05" db="EMBL/GenBank/DDBJ databases">
        <title>A multi-omics perspective on studying reproductive biology in Daphnia sinensis.</title>
        <authorList>
            <person name="Jia J."/>
        </authorList>
    </citation>
    <scope>NUCLEOTIDE SEQUENCE [LARGE SCALE GENOMIC DNA]</scope>
    <source>
        <strain evidence="3 4">WSL</strain>
    </source>
</reference>
<dbReference type="PANTHER" id="PTHR46303:SF1">
    <property type="entry name" value="VWFC DOMAIN-CONTAINING PROTEIN"/>
    <property type="match status" value="1"/>
</dbReference>
<evidence type="ECO:0000256" key="1">
    <source>
        <dbReference type="SAM" id="MobiDB-lite"/>
    </source>
</evidence>